<proteinExistence type="predicted"/>
<protein>
    <submittedName>
        <fullName evidence="1">Excise</fullName>
    </submittedName>
</protein>
<name>A0A5J6TEZ3_9CAUD</name>
<dbReference type="EMBL" id="MN234176">
    <property type="protein sequence ID" value="QFG09433.1"/>
    <property type="molecule type" value="Genomic_DNA"/>
</dbReference>
<sequence length="70" mass="7781">MKAAEVVVEVEPLLVTREDAARILCLSTVELDKLRANSKLVARKYGRKVLFPLDELRRFASSLPADQLGA</sequence>
<accession>A0A5J6TEZ3</accession>
<evidence type="ECO:0000313" key="1">
    <source>
        <dbReference type="EMBL" id="QFG09433.1"/>
    </source>
</evidence>
<reference evidence="1 2" key="1">
    <citation type="submission" date="2019-07" db="EMBL/GenBank/DDBJ databases">
        <authorList>
            <person name="Divens A.M."/>
            <person name="Garlena R.A."/>
            <person name="Russell D.A."/>
            <person name="Pope W.H."/>
            <person name="Jacobs-Sera D."/>
            <person name="Hatfull G.F."/>
        </authorList>
    </citation>
    <scope>NUCLEOTIDE SEQUENCE [LARGE SCALE GENOMIC DNA]</scope>
</reference>
<keyword evidence="2" id="KW-1185">Reference proteome</keyword>
<dbReference type="RefSeq" id="YP_009954129.1">
    <property type="nucleotide sequence ID" value="NC_051629.1"/>
</dbReference>
<gene>
    <name evidence="1" type="primary">51</name>
    <name evidence="1" type="ORF">PBI_YUNA_51</name>
</gene>
<dbReference type="KEGG" id="vg:60325616"/>
<dbReference type="GeneID" id="60325616"/>
<dbReference type="Proteomes" id="UP000326803">
    <property type="component" value="Segment"/>
</dbReference>
<organism evidence="1 2">
    <name type="scientific">Mycobacterium phage Yuna</name>
    <dbReference type="NCBI Taxonomy" id="2599885"/>
    <lineage>
        <taxon>Viruses</taxon>
        <taxon>Duplodnaviria</taxon>
        <taxon>Heunggongvirae</taxon>
        <taxon>Uroviricota</taxon>
        <taxon>Caudoviricetes</taxon>
        <taxon>Weiservirinae</taxon>
        <taxon>Anayavirus</taxon>
        <taxon>Anayavirus yuna</taxon>
    </lineage>
</organism>
<evidence type="ECO:0000313" key="2">
    <source>
        <dbReference type="Proteomes" id="UP000326803"/>
    </source>
</evidence>